<reference evidence="1 2" key="1">
    <citation type="submission" date="2019-03" db="EMBL/GenBank/DDBJ databases">
        <authorList>
            <person name="Kox A.R. M."/>
        </authorList>
    </citation>
    <scope>NUCLEOTIDE SEQUENCE [LARGE SCALE GENOMIC DNA]</scope>
    <source>
        <strain evidence="1">MTUNDRAET4 annotated genome</strain>
        <plasmid evidence="2">2</plasmid>
    </source>
</reference>
<evidence type="ECO:0000313" key="1">
    <source>
        <dbReference type="EMBL" id="VFU16628.1"/>
    </source>
</evidence>
<geneLocation type="plasmid" evidence="1 2">
    <name>2</name>
</geneLocation>
<dbReference type="AlphaFoldDB" id="A0A4U8Z723"/>
<name>A0A4U8Z723_METTU</name>
<dbReference type="KEGG" id="mtun:MTUNDRAET4_0265.1"/>
<dbReference type="EMBL" id="LR536451">
    <property type="protein sequence ID" value="VFU16628.1"/>
    <property type="molecule type" value="Genomic_DNA"/>
</dbReference>
<gene>
    <name evidence="1" type="ORF">MTUNDRAET4_0265</name>
</gene>
<dbReference type="GO" id="GO:0003677">
    <property type="term" value="F:DNA binding"/>
    <property type="evidence" value="ECO:0007669"/>
    <property type="project" value="InterPro"/>
</dbReference>
<dbReference type="InterPro" id="IPR011010">
    <property type="entry name" value="DNA_brk_join_enz"/>
</dbReference>
<accession>A0A4U8Z723</accession>
<dbReference type="Proteomes" id="UP000294360">
    <property type="component" value="Plasmid 2"/>
</dbReference>
<proteinExistence type="predicted"/>
<keyword evidence="1" id="KW-0614">Plasmid</keyword>
<dbReference type="SUPFAM" id="SSF56349">
    <property type="entry name" value="DNA breaking-rejoining enzymes"/>
    <property type="match status" value="1"/>
</dbReference>
<organism evidence="1 2">
    <name type="scientific">Methylocella tundrae</name>
    <dbReference type="NCBI Taxonomy" id="227605"/>
    <lineage>
        <taxon>Bacteria</taxon>
        <taxon>Pseudomonadati</taxon>
        <taxon>Pseudomonadota</taxon>
        <taxon>Alphaproteobacteria</taxon>
        <taxon>Hyphomicrobiales</taxon>
        <taxon>Beijerinckiaceae</taxon>
        <taxon>Methylocella</taxon>
    </lineage>
</organism>
<evidence type="ECO:0000313" key="2">
    <source>
        <dbReference type="Proteomes" id="UP000294360"/>
    </source>
</evidence>
<protein>
    <submittedName>
        <fullName evidence="1">Uncharacterized protein</fullName>
    </submittedName>
</protein>
<sequence>MIHRRAAVAEIETKIRNHTFRATGITAYLKNGGTLEKAATMANHARSGARRQIARRRERLWLIADCPTPMRAAARVTLRSESKASRARGRDAHF</sequence>